<feature type="transmembrane region" description="Helical" evidence="10">
    <location>
        <begin position="17"/>
        <end position="41"/>
    </location>
</feature>
<evidence type="ECO:0000256" key="8">
    <source>
        <dbReference type="RuleBase" id="RU280816"/>
    </source>
</evidence>
<feature type="region of interest" description="Disordered" evidence="9">
    <location>
        <begin position="548"/>
        <end position="570"/>
    </location>
</feature>
<dbReference type="eggNOG" id="KOG0017">
    <property type="taxonomic scope" value="Eukaryota"/>
</dbReference>
<dbReference type="Proteomes" id="UP000001514">
    <property type="component" value="Unassembled WGS sequence"/>
</dbReference>
<dbReference type="FunCoup" id="D8SGU5">
    <property type="interactions" value="102"/>
</dbReference>
<evidence type="ECO:0000256" key="9">
    <source>
        <dbReference type="SAM" id="MobiDB-lite"/>
    </source>
</evidence>
<feature type="transmembrane region" description="Helical" evidence="10">
    <location>
        <begin position="62"/>
        <end position="80"/>
    </location>
</feature>
<keyword evidence="4 8" id="KW-0611">Plant defense</keyword>
<comment type="similarity">
    <text evidence="2 8">Belongs to the MLO family.</text>
</comment>
<dbReference type="GO" id="GO:0005516">
    <property type="term" value="F:calmodulin binding"/>
    <property type="evidence" value="ECO:0007669"/>
    <property type="project" value="UniProtKB-KW"/>
</dbReference>
<protein>
    <recommendedName>
        <fullName evidence="8">MLO-like protein</fullName>
    </recommendedName>
</protein>
<sequence length="570" mass="65301">MAGGAPAGRTLEQTPTWAVAVICTMFVVVSLIGERTLHYLGHWLSKTKRKPLYEALEKMKEELMLLGFISLLITVTAESISKVCVRTTFFDGHLMPCSAAEAAGTTEPEHFLINRKLSEYFMDQVGLPRRSLAVAGNSCAEGKEPFISFLGLEQLHRFLFVMGCTHVFYSCLTMLLAVVKVYSWRRWEDEAHSHVDNQQNMAEFCRNLTMKRQSTFVQHHASTPGSRNPVIIWVICFFRQFGQSVTRPDYLALRLGFVTKHATGPKYDFHSYMIRSMEDEFKEIVGISPLFWVFVVLFMLFNVDGSNLYFWMSFLPIVMVLIVGAKLQRIIAQLALENSGLSGPLDGVHLRPRDSLFWFRRPQLMMHLIHFILFQDAFELATFFWIWWQFGWDSCFMSKKSFAYIRVITGFLVQVLCSYSTLPLYALVTQMGSNYKKAIFQDNVVESLHHWKKVAKHRAKEGSSHAGSNDGQETFHHHHRESPPPPPIAEIELENEGGARHVRSTARYMRNIEKVPNVFTLPNDTLLSPKLPEYSPSVEQHNVEMIKPTYGRHNPAADAYDPNQQGRSME</sequence>
<organism evidence="12">
    <name type="scientific">Selaginella moellendorffii</name>
    <name type="common">Spikemoss</name>
    <dbReference type="NCBI Taxonomy" id="88036"/>
    <lineage>
        <taxon>Eukaryota</taxon>
        <taxon>Viridiplantae</taxon>
        <taxon>Streptophyta</taxon>
        <taxon>Embryophyta</taxon>
        <taxon>Tracheophyta</taxon>
        <taxon>Lycopodiopsida</taxon>
        <taxon>Selaginellales</taxon>
        <taxon>Selaginellaceae</taxon>
        <taxon>Selaginella</taxon>
    </lineage>
</organism>
<comment type="subcellular location">
    <subcellularLocation>
        <location evidence="1 8">Membrane</location>
        <topology evidence="1 8">Multi-pass membrane protein</topology>
    </subcellularLocation>
</comment>
<evidence type="ECO:0000256" key="1">
    <source>
        <dbReference type="ARBA" id="ARBA00004141"/>
    </source>
</evidence>
<feature type="transmembrane region" description="Helical" evidence="10">
    <location>
        <begin position="368"/>
        <end position="388"/>
    </location>
</feature>
<dbReference type="GO" id="GO:0006952">
    <property type="term" value="P:defense response"/>
    <property type="evidence" value="ECO:0007669"/>
    <property type="project" value="UniProtKB-KW"/>
</dbReference>
<keyword evidence="5 8" id="KW-1133">Transmembrane helix</keyword>
<evidence type="ECO:0000256" key="4">
    <source>
        <dbReference type="ARBA" id="ARBA00022821"/>
    </source>
</evidence>
<dbReference type="AlphaFoldDB" id="D8SGU5"/>
<keyword evidence="12" id="KW-1185">Reference proteome</keyword>
<keyword evidence="6 8" id="KW-0472">Membrane</keyword>
<dbReference type="InParanoid" id="D8SGU5"/>
<dbReference type="GO" id="GO:0016020">
    <property type="term" value="C:membrane"/>
    <property type="evidence" value="ECO:0007669"/>
    <property type="project" value="UniProtKB-SubCell"/>
</dbReference>
<dbReference type="OrthoDB" id="1388414at2759"/>
<comment type="function">
    <text evidence="8">May be involved in modulation of pathogen defense and leaf cell death.</text>
</comment>
<proteinExistence type="inferred from homology"/>
<evidence type="ECO:0000256" key="10">
    <source>
        <dbReference type="SAM" id="Phobius"/>
    </source>
</evidence>
<dbReference type="EMBL" id="GL377619">
    <property type="protein sequence ID" value="EFJ16411.1"/>
    <property type="molecule type" value="Genomic_DNA"/>
</dbReference>
<gene>
    <name evidence="8" type="primary">MLO</name>
    <name evidence="11" type="ORF">SELMODRAFT_155205</name>
</gene>
<evidence type="ECO:0000256" key="3">
    <source>
        <dbReference type="ARBA" id="ARBA00022692"/>
    </source>
</evidence>
<keyword evidence="8" id="KW-0112">Calmodulin-binding</keyword>
<feature type="transmembrane region" description="Helical" evidence="10">
    <location>
        <begin position="403"/>
        <end position="428"/>
    </location>
</feature>
<dbReference type="HOGENOM" id="CLU_024720_3_0_1"/>
<feature type="transmembrane region" description="Helical" evidence="10">
    <location>
        <begin position="284"/>
        <end position="302"/>
    </location>
</feature>
<accession>D8SGU5</accession>
<keyword evidence="7 8" id="KW-0568">Pathogenesis-related protein</keyword>
<name>D8SGU5_SELML</name>
<evidence type="ECO:0000256" key="2">
    <source>
        <dbReference type="ARBA" id="ARBA00006574"/>
    </source>
</evidence>
<evidence type="ECO:0000313" key="11">
    <source>
        <dbReference type="EMBL" id="EFJ16411.1"/>
    </source>
</evidence>
<evidence type="ECO:0000256" key="6">
    <source>
        <dbReference type="ARBA" id="ARBA00023136"/>
    </source>
</evidence>
<dbReference type="STRING" id="88036.D8SGU5"/>
<evidence type="ECO:0000256" key="7">
    <source>
        <dbReference type="ARBA" id="ARBA00023265"/>
    </source>
</evidence>
<dbReference type="OMA" id="HPTCSEG"/>
<reference evidence="11 12" key="1">
    <citation type="journal article" date="2011" name="Science">
        <title>The Selaginella genome identifies genetic changes associated with the evolution of vascular plants.</title>
        <authorList>
            <person name="Banks J.A."/>
            <person name="Nishiyama T."/>
            <person name="Hasebe M."/>
            <person name="Bowman J.L."/>
            <person name="Gribskov M."/>
            <person name="dePamphilis C."/>
            <person name="Albert V.A."/>
            <person name="Aono N."/>
            <person name="Aoyama T."/>
            <person name="Ambrose B.A."/>
            <person name="Ashton N.W."/>
            <person name="Axtell M.J."/>
            <person name="Barker E."/>
            <person name="Barker M.S."/>
            <person name="Bennetzen J.L."/>
            <person name="Bonawitz N.D."/>
            <person name="Chapple C."/>
            <person name="Cheng C."/>
            <person name="Correa L.G."/>
            <person name="Dacre M."/>
            <person name="DeBarry J."/>
            <person name="Dreyer I."/>
            <person name="Elias M."/>
            <person name="Engstrom E.M."/>
            <person name="Estelle M."/>
            <person name="Feng L."/>
            <person name="Finet C."/>
            <person name="Floyd S.K."/>
            <person name="Frommer W.B."/>
            <person name="Fujita T."/>
            <person name="Gramzow L."/>
            <person name="Gutensohn M."/>
            <person name="Harholt J."/>
            <person name="Hattori M."/>
            <person name="Heyl A."/>
            <person name="Hirai T."/>
            <person name="Hiwatashi Y."/>
            <person name="Ishikawa M."/>
            <person name="Iwata M."/>
            <person name="Karol K.G."/>
            <person name="Koehler B."/>
            <person name="Kolukisaoglu U."/>
            <person name="Kubo M."/>
            <person name="Kurata T."/>
            <person name="Lalonde S."/>
            <person name="Li K."/>
            <person name="Li Y."/>
            <person name="Litt A."/>
            <person name="Lyons E."/>
            <person name="Manning G."/>
            <person name="Maruyama T."/>
            <person name="Michael T.P."/>
            <person name="Mikami K."/>
            <person name="Miyazaki S."/>
            <person name="Morinaga S."/>
            <person name="Murata T."/>
            <person name="Mueller-Roeber B."/>
            <person name="Nelson D.R."/>
            <person name="Obara M."/>
            <person name="Oguri Y."/>
            <person name="Olmstead R.G."/>
            <person name="Onodera N."/>
            <person name="Petersen B.L."/>
            <person name="Pils B."/>
            <person name="Prigge M."/>
            <person name="Rensing S.A."/>
            <person name="Riano-Pachon D.M."/>
            <person name="Roberts A.W."/>
            <person name="Sato Y."/>
            <person name="Scheller H.V."/>
            <person name="Schulz B."/>
            <person name="Schulz C."/>
            <person name="Shakirov E.V."/>
            <person name="Shibagaki N."/>
            <person name="Shinohara N."/>
            <person name="Shippen D.E."/>
            <person name="Soerensen I."/>
            <person name="Sotooka R."/>
            <person name="Sugimoto N."/>
            <person name="Sugita M."/>
            <person name="Sumikawa N."/>
            <person name="Tanurdzic M."/>
            <person name="Theissen G."/>
            <person name="Ulvskov P."/>
            <person name="Wakazuki S."/>
            <person name="Weng J.K."/>
            <person name="Willats W.W."/>
            <person name="Wipf D."/>
            <person name="Wolf P.G."/>
            <person name="Yang L."/>
            <person name="Zimmer A.D."/>
            <person name="Zhu Q."/>
            <person name="Mitros T."/>
            <person name="Hellsten U."/>
            <person name="Loque D."/>
            <person name="Otillar R."/>
            <person name="Salamov A."/>
            <person name="Schmutz J."/>
            <person name="Shapiro H."/>
            <person name="Lindquist E."/>
            <person name="Lucas S."/>
            <person name="Rokhsar D."/>
            <person name="Grigoriev I.V."/>
        </authorList>
    </citation>
    <scope>NUCLEOTIDE SEQUENCE [LARGE SCALE GENOMIC DNA]</scope>
</reference>
<keyword evidence="3 8" id="KW-0812">Transmembrane</keyword>
<feature type="transmembrane region" description="Helical" evidence="10">
    <location>
        <begin position="158"/>
        <end position="179"/>
    </location>
</feature>
<dbReference type="Pfam" id="PF03094">
    <property type="entry name" value="Mlo"/>
    <property type="match status" value="1"/>
</dbReference>
<comment type="domain">
    <text evidence="8">The C-terminus contains a calmodulin-binding domain, which binds calmodulin in a calcium-dependent fashion.</text>
</comment>
<feature type="region of interest" description="Disordered" evidence="9">
    <location>
        <begin position="459"/>
        <end position="488"/>
    </location>
</feature>
<feature type="transmembrane region" description="Helical" evidence="10">
    <location>
        <begin position="308"/>
        <end position="327"/>
    </location>
</feature>
<dbReference type="InterPro" id="IPR004326">
    <property type="entry name" value="Mlo"/>
</dbReference>
<dbReference type="Gramene" id="EFJ16411">
    <property type="protein sequence ID" value="EFJ16411"/>
    <property type="gene ID" value="SELMODRAFT_155205"/>
</dbReference>
<dbReference type="KEGG" id="smo:SELMODRAFT_155205"/>
<dbReference type="PANTHER" id="PTHR31942:SF77">
    <property type="entry name" value="MLO-LIKE PROTEIN 14"/>
    <property type="match status" value="1"/>
</dbReference>
<evidence type="ECO:0000256" key="5">
    <source>
        <dbReference type="ARBA" id="ARBA00022989"/>
    </source>
</evidence>
<dbReference type="PANTHER" id="PTHR31942">
    <property type="entry name" value="MLO-LIKE PROTEIN 1"/>
    <property type="match status" value="1"/>
</dbReference>
<evidence type="ECO:0000313" key="12">
    <source>
        <dbReference type="Proteomes" id="UP000001514"/>
    </source>
</evidence>